<dbReference type="EMBL" id="JPHZ01000007">
    <property type="protein sequence ID" value="KLT91230.1"/>
    <property type="molecule type" value="Genomic_DNA"/>
</dbReference>
<dbReference type="Pfam" id="PF00355">
    <property type="entry name" value="Rieske"/>
    <property type="match status" value="1"/>
</dbReference>
<reference evidence="6 7" key="1">
    <citation type="submission" date="2014-07" db="EMBL/GenBank/DDBJ databases">
        <authorList>
            <person name="Harkins D.M."/>
            <person name="Lesho E."/>
            <person name="Waterman P.E."/>
            <person name="Chan A."/>
            <person name="Fouts D.E."/>
        </authorList>
    </citation>
    <scope>NUCLEOTIDE SEQUENCE [LARGE SCALE GENOMIC DNA]</scope>
    <source>
        <strain evidence="6 7">MRSN 3527</strain>
    </source>
</reference>
<keyword evidence="4" id="KW-0411">Iron-sulfur</keyword>
<keyword evidence="3" id="KW-0408">Iron</keyword>
<evidence type="ECO:0000313" key="7">
    <source>
        <dbReference type="Proteomes" id="UP000036122"/>
    </source>
</evidence>
<organism evidence="6 7">
    <name type="scientific">Acinetobacter baumannii MRSN 3527</name>
    <dbReference type="NCBI Taxonomy" id="1409923"/>
    <lineage>
        <taxon>Bacteria</taxon>
        <taxon>Pseudomonadati</taxon>
        <taxon>Pseudomonadota</taxon>
        <taxon>Gammaproteobacteria</taxon>
        <taxon>Moraxellales</taxon>
        <taxon>Moraxellaceae</taxon>
        <taxon>Acinetobacter</taxon>
        <taxon>Acinetobacter calcoaceticus/baumannii complex</taxon>
    </lineage>
</organism>
<dbReference type="GO" id="GO:0046872">
    <property type="term" value="F:metal ion binding"/>
    <property type="evidence" value="ECO:0007669"/>
    <property type="project" value="UniProtKB-KW"/>
</dbReference>
<dbReference type="PANTHER" id="PTHR40261">
    <property type="match status" value="1"/>
</dbReference>
<comment type="caution">
    <text evidence="6">The sequence shown here is derived from an EMBL/GenBank/DDBJ whole genome shotgun (WGS) entry which is preliminary data.</text>
</comment>
<keyword evidence="2" id="KW-0479">Metal-binding</keyword>
<name>A0A0J1AA90_ACIBA</name>
<dbReference type="GO" id="GO:0051537">
    <property type="term" value="F:2 iron, 2 sulfur cluster binding"/>
    <property type="evidence" value="ECO:0007669"/>
    <property type="project" value="UniProtKB-KW"/>
</dbReference>
<keyword evidence="1" id="KW-0001">2Fe-2S</keyword>
<dbReference type="Proteomes" id="UP000036122">
    <property type="component" value="Unassembled WGS sequence"/>
</dbReference>
<dbReference type="Gene3D" id="2.102.10.10">
    <property type="entry name" value="Rieske [2Fe-2S] iron-sulphur domain"/>
    <property type="match status" value="1"/>
</dbReference>
<feature type="domain" description="Rieske" evidence="5">
    <location>
        <begin position="18"/>
        <end position="122"/>
    </location>
</feature>
<dbReference type="AlphaFoldDB" id="A0A0J1AA90"/>
<dbReference type="SUPFAM" id="SSF50022">
    <property type="entry name" value="ISP domain"/>
    <property type="match status" value="1"/>
</dbReference>
<dbReference type="PATRIC" id="fig|1409923.3.peg.244"/>
<proteinExistence type="predicted"/>
<dbReference type="InterPro" id="IPR017941">
    <property type="entry name" value="Rieske_2Fe-2S"/>
</dbReference>
<dbReference type="PROSITE" id="PS51296">
    <property type="entry name" value="RIESKE"/>
    <property type="match status" value="1"/>
</dbReference>
<gene>
    <name evidence="6" type="ORF">T630_2088</name>
</gene>
<evidence type="ECO:0000256" key="3">
    <source>
        <dbReference type="ARBA" id="ARBA00023004"/>
    </source>
</evidence>
<evidence type="ECO:0000256" key="1">
    <source>
        <dbReference type="ARBA" id="ARBA00022714"/>
    </source>
</evidence>
<accession>A0A0J1AA90</accession>
<dbReference type="CDD" id="cd03467">
    <property type="entry name" value="Rieske"/>
    <property type="match status" value="1"/>
</dbReference>
<evidence type="ECO:0000259" key="5">
    <source>
        <dbReference type="PROSITE" id="PS51296"/>
    </source>
</evidence>
<dbReference type="InterPro" id="IPR036922">
    <property type="entry name" value="Rieske_2Fe-2S_sf"/>
</dbReference>
<dbReference type="PANTHER" id="PTHR40261:SF1">
    <property type="entry name" value="RIESKE DOMAIN-CONTAINING PROTEIN"/>
    <property type="match status" value="1"/>
</dbReference>
<evidence type="ECO:0000313" key="6">
    <source>
        <dbReference type="EMBL" id="KLT91230.1"/>
    </source>
</evidence>
<sequence length="123" mass="14228">MTMLNFSKIFRRNVLEMERICMTEEVPEREARAFDTLQGTTIFITQRDGSFYAYQNLCPHLQTELEYLENQFLDQDQEYIQCSTHGALFNVETGECISGPCLGEFLNKVEIKVHSDGGIYIVD</sequence>
<evidence type="ECO:0000256" key="2">
    <source>
        <dbReference type="ARBA" id="ARBA00022723"/>
    </source>
</evidence>
<protein>
    <submittedName>
        <fullName evidence="6">Rieske [2Fe-2S] domain protein</fullName>
    </submittedName>
</protein>
<evidence type="ECO:0000256" key="4">
    <source>
        <dbReference type="ARBA" id="ARBA00023014"/>
    </source>
</evidence>